<dbReference type="InterPro" id="IPR034660">
    <property type="entry name" value="DinB/YfiT-like"/>
</dbReference>
<accession>A0ABW2C2U3</accession>
<dbReference type="Pfam" id="PF11716">
    <property type="entry name" value="MDMPI_N"/>
    <property type="match status" value="1"/>
</dbReference>
<dbReference type="RefSeq" id="WP_345397417.1">
    <property type="nucleotide sequence ID" value="NZ_BAABLA010000027.1"/>
</dbReference>
<protein>
    <submittedName>
        <fullName evidence="2">Maleylpyruvate isomerase N-terminal domain-containing protein</fullName>
    </submittedName>
</protein>
<keyword evidence="2" id="KW-0413">Isomerase</keyword>
<dbReference type="NCBIfam" id="TIGR03083">
    <property type="entry name" value="maleylpyruvate isomerase family mycothiol-dependent enzyme"/>
    <property type="match status" value="1"/>
</dbReference>
<evidence type="ECO:0000313" key="3">
    <source>
        <dbReference type="Proteomes" id="UP001596337"/>
    </source>
</evidence>
<dbReference type="PANTHER" id="PTHR40758:SF1">
    <property type="entry name" value="CONSERVED PROTEIN"/>
    <property type="match status" value="1"/>
</dbReference>
<proteinExistence type="predicted"/>
<dbReference type="PANTHER" id="PTHR40758">
    <property type="entry name" value="CONSERVED PROTEIN"/>
    <property type="match status" value="1"/>
</dbReference>
<dbReference type="SUPFAM" id="SSF109854">
    <property type="entry name" value="DinB/YfiT-like putative metalloenzymes"/>
    <property type="match status" value="1"/>
</dbReference>
<dbReference type="Proteomes" id="UP001596337">
    <property type="component" value="Unassembled WGS sequence"/>
</dbReference>
<reference evidence="3" key="1">
    <citation type="journal article" date="2019" name="Int. J. Syst. Evol. Microbiol.">
        <title>The Global Catalogue of Microorganisms (GCM) 10K type strain sequencing project: providing services to taxonomists for standard genome sequencing and annotation.</title>
        <authorList>
            <consortium name="The Broad Institute Genomics Platform"/>
            <consortium name="The Broad Institute Genome Sequencing Center for Infectious Disease"/>
            <person name="Wu L."/>
            <person name="Ma J."/>
        </authorList>
    </citation>
    <scope>NUCLEOTIDE SEQUENCE [LARGE SCALE GENOMIC DNA]</scope>
    <source>
        <strain evidence="3">KCTC 32255</strain>
    </source>
</reference>
<evidence type="ECO:0000259" key="1">
    <source>
        <dbReference type="Pfam" id="PF11716"/>
    </source>
</evidence>
<keyword evidence="3" id="KW-1185">Reference proteome</keyword>
<feature type="domain" description="Mycothiol-dependent maleylpyruvate isomerase metal-binding" evidence="1">
    <location>
        <begin position="15"/>
        <end position="134"/>
    </location>
</feature>
<sequence>MSEQVLVDHGRMLDALRIEVDLLADASRHARGDTRVPACPGLTIEETVRHVGSVYRLVVSWLRDGKRPGEWQRDPRAGESLIGFLRGGFDELVEELADRDPYAHTSTWWPADQTVGFWLRRMLHETTIHRTDVQSAAGMALEGIADETAEDIAVDGIDEALLLWFDHRLEVLGVSGTRDGSVAVSSGGRTWFARAGPSYTEASRADTAVLDQADAVVRGEPALVYLWLWGRIATSMVTTERDDDAVAQLWALLRLATR</sequence>
<dbReference type="InterPro" id="IPR024344">
    <property type="entry name" value="MDMPI_metal-binding"/>
</dbReference>
<evidence type="ECO:0000313" key="2">
    <source>
        <dbReference type="EMBL" id="MFC6869622.1"/>
    </source>
</evidence>
<gene>
    <name evidence="2" type="ORF">ACFQGD_21005</name>
</gene>
<dbReference type="GO" id="GO:0016853">
    <property type="term" value="F:isomerase activity"/>
    <property type="evidence" value="ECO:0007669"/>
    <property type="project" value="UniProtKB-KW"/>
</dbReference>
<dbReference type="EMBL" id="JBHSXX010000001">
    <property type="protein sequence ID" value="MFC6869622.1"/>
    <property type="molecule type" value="Genomic_DNA"/>
</dbReference>
<organism evidence="2 3">
    <name type="scientific">Haloechinothrix salitolerans</name>
    <dbReference type="NCBI Taxonomy" id="926830"/>
    <lineage>
        <taxon>Bacteria</taxon>
        <taxon>Bacillati</taxon>
        <taxon>Actinomycetota</taxon>
        <taxon>Actinomycetes</taxon>
        <taxon>Pseudonocardiales</taxon>
        <taxon>Pseudonocardiaceae</taxon>
        <taxon>Haloechinothrix</taxon>
    </lineage>
</organism>
<comment type="caution">
    <text evidence="2">The sequence shown here is derived from an EMBL/GenBank/DDBJ whole genome shotgun (WGS) entry which is preliminary data.</text>
</comment>
<name>A0ABW2C2U3_9PSEU</name>
<dbReference type="InterPro" id="IPR017517">
    <property type="entry name" value="Maleyloyr_isom"/>
</dbReference>